<keyword evidence="2" id="KW-1185">Reference proteome</keyword>
<protein>
    <submittedName>
        <fullName evidence="1">DUF2508 family protein</fullName>
    </submittedName>
</protein>
<proteinExistence type="predicted"/>
<organism evidence="1 2">
    <name type="scientific">Sellimonas intestinalis</name>
    <dbReference type="NCBI Taxonomy" id="1653434"/>
    <lineage>
        <taxon>Bacteria</taxon>
        <taxon>Bacillati</taxon>
        <taxon>Bacillota</taxon>
        <taxon>Clostridia</taxon>
        <taxon>Lachnospirales</taxon>
        <taxon>Lachnospiraceae</taxon>
        <taxon>Sellimonas</taxon>
    </lineage>
</organism>
<name>A0A3E3K0D2_9FIRM</name>
<comment type="caution">
    <text evidence="1">The sequence shown here is derived from an EMBL/GenBank/DDBJ whole genome shotgun (WGS) entry which is preliminary data.</text>
</comment>
<reference evidence="1 2" key="1">
    <citation type="submission" date="2018-08" db="EMBL/GenBank/DDBJ databases">
        <title>A genome reference for cultivated species of the human gut microbiota.</title>
        <authorList>
            <person name="Zou Y."/>
            <person name="Xue W."/>
            <person name="Luo G."/>
        </authorList>
    </citation>
    <scope>NUCLEOTIDE SEQUENCE [LARGE SCALE GENOMIC DNA]</scope>
    <source>
        <strain evidence="1 2">AF37-2AT</strain>
    </source>
</reference>
<dbReference type="Pfam" id="PF10704">
    <property type="entry name" value="DUF2508"/>
    <property type="match status" value="1"/>
</dbReference>
<gene>
    <name evidence="1" type="ORF">DW016_11315</name>
</gene>
<sequence length="78" mass="9027">MPDIIQHYYESDVYRRGSYSDLTHEIALVRKEIEAADNLFQNASDPDLIDSYIFQGNAARKRYSFLIKQAKRLSPSVS</sequence>
<dbReference type="EMBL" id="QVLX01000006">
    <property type="protein sequence ID" value="RGE86075.1"/>
    <property type="molecule type" value="Genomic_DNA"/>
</dbReference>
<dbReference type="OrthoDB" id="1809893at2"/>
<dbReference type="GeneID" id="97194263"/>
<dbReference type="RefSeq" id="WP_024733876.1">
    <property type="nucleotide sequence ID" value="NZ_BAABYU010000001.1"/>
</dbReference>
<evidence type="ECO:0000313" key="1">
    <source>
        <dbReference type="EMBL" id="RGE86075.1"/>
    </source>
</evidence>
<dbReference type="Proteomes" id="UP000261080">
    <property type="component" value="Unassembled WGS sequence"/>
</dbReference>
<evidence type="ECO:0000313" key="2">
    <source>
        <dbReference type="Proteomes" id="UP000261080"/>
    </source>
</evidence>
<dbReference type="AlphaFoldDB" id="A0A3E3K0D2"/>
<accession>A0A3E3K0D2</accession>
<dbReference type="InterPro" id="IPR019644">
    <property type="entry name" value="DUF2508"/>
</dbReference>